<dbReference type="Pfam" id="PF00285">
    <property type="entry name" value="Citrate_synt"/>
    <property type="match status" value="1"/>
</dbReference>
<gene>
    <name evidence="7" type="ORF">ACFFGN_04590</name>
</gene>
<evidence type="ECO:0000256" key="1">
    <source>
        <dbReference type="ARBA" id="ARBA00005163"/>
    </source>
</evidence>
<sequence length="431" mass="45270">MAEPSDENYLTTSEVAARLKVKPETVYAYVSRGLLTSVRARGRRGSLFAATDVERLASRSVDHPGAIERIESALTLLAGDELYYRGHRAADLAITSTVESVAQLLWTGELPSADAPDWTRGGLSATSAFPAPQQEVELARAAMAIAPPGARLTDQLRIAVAALGAGDPLRFDLTPQTVRVAAARLLGVLTAALPDSTSSRPSDPPRPFGLAEGPEPSGFSGSSGTDDSFGARLWPKLVIPGADGPPRPDLLEAAVILLADHGLAVSTLAARVAASARANLYAVVSAGLGALDGQLHGAATTLAYEFLARALDDPIAAVSSQLRSGQPAPGFGHKLYERRDPRADVLLDLLGDAPITRTVRALADQLPHFPNSDLAVAALMHAYDFRPDAGEAIFALARTIGWTAHALEEYAQPALRFRALGVYTGPDAITT</sequence>
<dbReference type="Gene3D" id="1.10.580.10">
    <property type="entry name" value="Citrate Synthase, domain 1"/>
    <property type="match status" value="1"/>
</dbReference>
<dbReference type="InterPro" id="IPR041657">
    <property type="entry name" value="HTH_17"/>
</dbReference>
<dbReference type="InterPro" id="IPR016143">
    <property type="entry name" value="Citrate_synth-like_sm_a-sub"/>
</dbReference>
<dbReference type="RefSeq" id="WP_380044029.1">
    <property type="nucleotide sequence ID" value="NZ_JBHLTC010000005.1"/>
</dbReference>
<dbReference type="SUPFAM" id="SSF48256">
    <property type="entry name" value="Citrate synthase"/>
    <property type="match status" value="1"/>
</dbReference>
<evidence type="ECO:0000256" key="2">
    <source>
        <dbReference type="ARBA" id="ARBA00010566"/>
    </source>
</evidence>
<dbReference type="Pfam" id="PF12728">
    <property type="entry name" value="HTH_17"/>
    <property type="match status" value="1"/>
</dbReference>
<evidence type="ECO:0000313" key="8">
    <source>
        <dbReference type="Proteomes" id="UP001589890"/>
    </source>
</evidence>
<evidence type="ECO:0000256" key="5">
    <source>
        <dbReference type="SAM" id="MobiDB-lite"/>
    </source>
</evidence>
<dbReference type="Gene3D" id="1.10.230.10">
    <property type="entry name" value="Cytochrome P450-Terp, domain 2"/>
    <property type="match status" value="1"/>
</dbReference>
<dbReference type="InterPro" id="IPR000551">
    <property type="entry name" value="MerR-type_HTH_dom"/>
</dbReference>
<dbReference type="PROSITE" id="PS50937">
    <property type="entry name" value="HTH_MERR_2"/>
    <property type="match status" value="1"/>
</dbReference>
<accession>A0ABV6QHW3</accession>
<dbReference type="InterPro" id="IPR036969">
    <property type="entry name" value="Citrate_synthase_sf"/>
</dbReference>
<evidence type="ECO:0000256" key="4">
    <source>
        <dbReference type="ARBA" id="ARBA00022679"/>
    </source>
</evidence>
<dbReference type="InterPro" id="IPR009061">
    <property type="entry name" value="DNA-bd_dom_put_sf"/>
</dbReference>
<dbReference type="Gene3D" id="1.10.1660.10">
    <property type="match status" value="1"/>
</dbReference>
<dbReference type="EMBL" id="JBHLTC010000005">
    <property type="protein sequence ID" value="MFC0623327.1"/>
    <property type="molecule type" value="Genomic_DNA"/>
</dbReference>
<comment type="caution">
    <text evidence="7">The sequence shown here is derived from an EMBL/GenBank/DDBJ whole genome shotgun (WGS) entry which is preliminary data.</text>
</comment>
<dbReference type="PANTHER" id="PTHR11739">
    <property type="entry name" value="CITRATE SYNTHASE"/>
    <property type="match status" value="1"/>
</dbReference>
<comment type="similarity">
    <text evidence="2">Belongs to the citrate synthase family.</text>
</comment>
<dbReference type="PRINTS" id="PR00143">
    <property type="entry name" value="CITRTSNTHASE"/>
</dbReference>
<organism evidence="7 8">
    <name type="scientific">Kribbella deserti</name>
    <dbReference type="NCBI Taxonomy" id="1926257"/>
    <lineage>
        <taxon>Bacteria</taxon>
        <taxon>Bacillati</taxon>
        <taxon>Actinomycetota</taxon>
        <taxon>Actinomycetes</taxon>
        <taxon>Propionibacteriales</taxon>
        <taxon>Kribbellaceae</taxon>
        <taxon>Kribbella</taxon>
    </lineage>
</organism>
<dbReference type="InterPro" id="IPR002020">
    <property type="entry name" value="Citrate_synthase"/>
</dbReference>
<feature type="domain" description="HTH merR-type" evidence="6">
    <location>
        <begin position="9"/>
        <end position="57"/>
    </location>
</feature>
<dbReference type="Proteomes" id="UP001589890">
    <property type="component" value="Unassembled WGS sequence"/>
</dbReference>
<comment type="pathway">
    <text evidence="1">Carbohydrate metabolism; tricarboxylic acid cycle.</text>
</comment>
<evidence type="ECO:0000313" key="7">
    <source>
        <dbReference type="EMBL" id="MFC0623327.1"/>
    </source>
</evidence>
<dbReference type="PANTHER" id="PTHR11739:SF4">
    <property type="entry name" value="CITRATE SYNTHASE, PEROXISOMAL"/>
    <property type="match status" value="1"/>
</dbReference>
<evidence type="ECO:0000259" key="6">
    <source>
        <dbReference type="PROSITE" id="PS50937"/>
    </source>
</evidence>
<evidence type="ECO:0000256" key="3">
    <source>
        <dbReference type="ARBA" id="ARBA00012972"/>
    </source>
</evidence>
<keyword evidence="8" id="KW-1185">Reference proteome</keyword>
<dbReference type="InterPro" id="IPR016142">
    <property type="entry name" value="Citrate_synth-like_lrg_a-sub"/>
</dbReference>
<name>A0ABV6QHW3_9ACTN</name>
<reference evidence="7 8" key="1">
    <citation type="submission" date="2024-09" db="EMBL/GenBank/DDBJ databases">
        <authorList>
            <person name="Sun Q."/>
            <person name="Mori K."/>
        </authorList>
    </citation>
    <scope>NUCLEOTIDE SEQUENCE [LARGE SCALE GENOMIC DNA]</scope>
    <source>
        <strain evidence="7 8">CGMCC 1.15906</strain>
    </source>
</reference>
<protein>
    <recommendedName>
        <fullName evidence="3">citrate synthase (unknown stereospecificity)</fullName>
        <ecNumber evidence="3">2.3.3.16</ecNumber>
    </recommendedName>
</protein>
<feature type="compositionally biased region" description="Low complexity" evidence="5">
    <location>
        <begin position="212"/>
        <end position="226"/>
    </location>
</feature>
<dbReference type="SUPFAM" id="SSF46955">
    <property type="entry name" value="Putative DNA-binding domain"/>
    <property type="match status" value="1"/>
</dbReference>
<keyword evidence="4" id="KW-0808">Transferase</keyword>
<proteinExistence type="inferred from homology"/>
<dbReference type="EC" id="2.3.3.16" evidence="3"/>
<feature type="region of interest" description="Disordered" evidence="5">
    <location>
        <begin position="194"/>
        <end position="226"/>
    </location>
</feature>